<proteinExistence type="inferred from homology"/>
<dbReference type="GO" id="GO:0000139">
    <property type="term" value="C:Golgi membrane"/>
    <property type="evidence" value="ECO:0007669"/>
    <property type="project" value="UniProtKB-SubCell"/>
</dbReference>
<evidence type="ECO:0000256" key="8">
    <source>
        <dbReference type="ARBA" id="ARBA00031339"/>
    </source>
</evidence>
<evidence type="ECO:0000313" key="12">
    <source>
        <dbReference type="EMBL" id="KAK4227639.1"/>
    </source>
</evidence>
<evidence type="ECO:0000256" key="7">
    <source>
        <dbReference type="ARBA" id="ARBA00023136"/>
    </source>
</evidence>
<dbReference type="GO" id="GO:0006886">
    <property type="term" value="P:intracellular protein transport"/>
    <property type="evidence" value="ECO:0007669"/>
    <property type="project" value="InterPro"/>
</dbReference>
<reference evidence="12" key="1">
    <citation type="journal article" date="2023" name="Mol. Phylogenet. Evol.">
        <title>Genome-scale phylogeny and comparative genomics of the fungal order Sordariales.</title>
        <authorList>
            <person name="Hensen N."/>
            <person name="Bonometti L."/>
            <person name="Westerberg I."/>
            <person name="Brannstrom I.O."/>
            <person name="Guillou S."/>
            <person name="Cros-Aarteil S."/>
            <person name="Calhoun S."/>
            <person name="Haridas S."/>
            <person name="Kuo A."/>
            <person name="Mondo S."/>
            <person name="Pangilinan J."/>
            <person name="Riley R."/>
            <person name="LaButti K."/>
            <person name="Andreopoulos B."/>
            <person name="Lipzen A."/>
            <person name="Chen C."/>
            <person name="Yan M."/>
            <person name="Daum C."/>
            <person name="Ng V."/>
            <person name="Clum A."/>
            <person name="Steindorff A."/>
            <person name="Ohm R.A."/>
            <person name="Martin F."/>
            <person name="Silar P."/>
            <person name="Natvig D.O."/>
            <person name="Lalanne C."/>
            <person name="Gautier V."/>
            <person name="Ament-Velasquez S.L."/>
            <person name="Kruys A."/>
            <person name="Hutchinson M.I."/>
            <person name="Powell A.J."/>
            <person name="Barry K."/>
            <person name="Miller A.N."/>
            <person name="Grigoriev I.V."/>
            <person name="Debuchy R."/>
            <person name="Gladieux P."/>
            <person name="Hiltunen Thoren M."/>
            <person name="Johannesson H."/>
        </authorList>
    </citation>
    <scope>NUCLEOTIDE SEQUENCE</scope>
    <source>
        <strain evidence="12">CBS 990.96</strain>
    </source>
</reference>
<evidence type="ECO:0000256" key="9">
    <source>
        <dbReference type="SAM" id="MobiDB-lite"/>
    </source>
</evidence>
<comment type="subcellular location">
    <subcellularLocation>
        <location evidence="1">Golgi apparatus membrane</location>
        <topology evidence="1">Peripheral membrane protein</topology>
    </subcellularLocation>
</comment>
<keyword evidence="6" id="KW-0333">Golgi apparatus</keyword>
<evidence type="ECO:0000256" key="5">
    <source>
        <dbReference type="ARBA" id="ARBA00022927"/>
    </source>
</evidence>
<dbReference type="GO" id="GO:0006914">
    <property type="term" value="P:autophagy"/>
    <property type="evidence" value="ECO:0007669"/>
    <property type="project" value="TreeGrafter"/>
</dbReference>
<name>A0AAN7BQG7_9PEZI</name>
<feature type="compositionally biased region" description="Polar residues" evidence="9">
    <location>
        <begin position="34"/>
        <end position="47"/>
    </location>
</feature>
<feature type="region of interest" description="Disordered" evidence="9">
    <location>
        <begin position="702"/>
        <end position="737"/>
    </location>
</feature>
<dbReference type="GO" id="GO:0007030">
    <property type="term" value="P:Golgi organization"/>
    <property type="evidence" value="ECO:0007669"/>
    <property type="project" value="TreeGrafter"/>
</dbReference>
<comment type="similarity">
    <text evidence="2">Belongs to the COG3 family.</text>
</comment>
<evidence type="ECO:0000256" key="4">
    <source>
        <dbReference type="ARBA" id="ARBA00022448"/>
    </source>
</evidence>
<dbReference type="PANTHER" id="PTHR13302:SF8">
    <property type="entry name" value="CONSERVED OLIGOMERIC GOLGI COMPLEX SUBUNIT 3"/>
    <property type="match status" value="1"/>
</dbReference>
<evidence type="ECO:0000313" key="13">
    <source>
        <dbReference type="Proteomes" id="UP001301958"/>
    </source>
</evidence>
<keyword evidence="4" id="KW-0813">Transport</keyword>
<reference evidence="12" key="2">
    <citation type="submission" date="2023-05" db="EMBL/GenBank/DDBJ databases">
        <authorList>
            <consortium name="Lawrence Berkeley National Laboratory"/>
            <person name="Steindorff A."/>
            <person name="Hensen N."/>
            <person name="Bonometti L."/>
            <person name="Westerberg I."/>
            <person name="Brannstrom I.O."/>
            <person name="Guillou S."/>
            <person name="Cros-Aarteil S."/>
            <person name="Calhoun S."/>
            <person name="Haridas S."/>
            <person name="Kuo A."/>
            <person name="Mondo S."/>
            <person name="Pangilinan J."/>
            <person name="Riley R."/>
            <person name="Labutti K."/>
            <person name="Andreopoulos B."/>
            <person name="Lipzen A."/>
            <person name="Chen C."/>
            <person name="Yanf M."/>
            <person name="Daum C."/>
            <person name="Ng V."/>
            <person name="Clum A."/>
            <person name="Ohm R."/>
            <person name="Martin F."/>
            <person name="Silar P."/>
            <person name="Natvig D."/>
            <person name="Lalanne C."/>
            <person name="Gautier V."/>
            <person name="Ament-Velasquez S.L."/>
            <person name="Kruys A."/>
            <person name="Hutchinson M.I."/>
            <person name="Powell A.J."/>
            <person name="Barry K."/>
            <person name="Miller A.N."/>
            <person name="Grigoriev I.V."/>
            <person name="Debuchy R."/>
            <person name="Gladieux P."/>
            <person name="Thoren M.H."/>
            <person name="Johannesson H."/>
        </authorList>
    </citation>
    <scope>NUCLEOTIDE SEQUENCE</scope>
    <source>
        <strain evidence="12">CBS 990.96</strain>
    </source>
</reference>
<feature type="region of interest" description="Disordered" evidence="9">
    <location>
        <begin position="1"/>
        <end position="107"/>
    </location>
</feature>
<dbReference type="Pfam" id="PF20671">
    <property type="entry name" value="COG3_C"/>
    <property type="match status" value="1"/>
</dbReference>
<evidence type="ECO:0000259" key="11">
    <source>
        <dbReference type="Pfam" id="PF20671"/>
    </source>
</evidence>
<comment type="caution">
    <text evidence="12">The sequence shown here is derived from an EMBL/GenBank/DDBJ whole genome shotgun (WGS) entry which is preliminary data.</text>
</comment>
<dbReference type="Proteomes" id="UP001301958">
    <property type="component" value="Unassembled WGS sequence"/>
</dbReference>
<feature type="compositionally biased region" description="Basic residues" evidence="9">
    <location>
        <begin position="90"/>
        <end position="103"/>
    </location>
</feature>
<dbReference type="EMBL" id="MU865329">
    <property type="protein sequence ID" value="KAK4227639.1"/>
    <property type="molecule type" value="Genomic_DNA"/>
</dbReference>
<dbReference type="InterPro" id="IPR007265">
    <property type="entry name" value="COG_su3"/>
</dbReference>
<keyword evidence="5" id="KW-0653">Protein transport</keyword>
<accession>A0AAN7BQG7</accession>
<gene>
    <name evidence="12" type="ORF">QBC38DRAFT_363940</name>
</gene>
<dbReference type="InterPro" id="IPR048685">
    <property type="entry name" value="COG3_C"/>
</dbReference>
<evidence type="ECO:0000259" key="10">
    <source>
        <dbReference type="Pfam" id="PF04136"/>
    </source>
</evidence>
<organism evidence="12 13">
    <name type="scientific">Podospora fimiseda</name>
    <dbReference type="NCBI Taxonomy" id="252190"/>
    <lineage>
        <taxon>Eukaryota</taxon>
        <taxon>Fungi</taxon>
        <taxon>Dikarya</taxon>
        <taxon>Ascomycota</taxon>
        <taxon>Pezizomycotina</taxon>
        <taxon>Sordariomycetes</taxon>
        <taxon>Sordariomycetidae</taxon>
        <taxon>Sordariales</taxon>
        <taxon>Podosporaceae</taxon>
        <taxon>Podospora</taxon>
    </lineage>
</organism>
<feature type="compositionally biased region" description="Gly residues" evidence="9">
    <location>
        <begin position="721"/>
        <end position="735"/>
    </location>
</feature>
<dbReference type="AlphaFoldDB" id="A0AAN7BQG7"/>
<dbReference type="Pfam" id="PF04136">
    <property type="entry name" value="COG3_N"/>
    <property type="match status" value="1"/>
</dbReference>
<keyword evidence="13" id="KW-1185">Reference proteome</keyword>
<evidence type="ECO:0000256" key="2">
    <source>
        <dbReference type="ARBA" id="ARBA00009936"/>
    </source>
</evidence>
<dbReference type="GO" id="GO:0017119">
    <property type="term" value="C:Golgi transport complex"/>
    <property type="evidence" value="ECO:0007669"/>
    <property type="project" value="TreeGrafter"/>
</dbReference>
<dbReference type="GO" id="GO:0006891">
    <property type="term" value="P:intra-Golgi vesicle-mediated transport"/>
    <property type="evidence" value="ECO:0007669"/>
    <property type="project" value="TreeGrafter"/>
</dbReference>
<dbReference type="GO" id="GO:0005801">
    <property type="term" value="C:cis-Golgi network"/>
    <property type="evidence" value="ECO:0007669"/>
    <property type="project" value="InterPro"/>
</dbReference>
<protein>
    <recommendedName>
        <fullName evidence="3">Conserved oligomeric Golgi complex subunit 3</fullName>
    </recommendedName>
    <alternativeName>
        <fullName evidence="8">Component of oligomeric Golgi complex 3</fullName>
    </alternativeName>
</protein>
<sequence length="829" mass="92407">MYGEDSWYSFVPDFQQRRSQQGPQGSGHRRKESLLQQPNGNAENVDTQPLPALFEDQEDANSPPEPTLSRRAKSYSDFYDVVRAQERKDKKEKKKQQHRRRKHDDRNWEALALPEAVIRSLSIEDEDKTHDAELDNELLQASQQEFLVYHDQLAMTERHLGTLVDDANSALKVLESLCQSFRAVDDQTSSFQARCDDLLTEKKRLQTLADDIGTDLHYYAYLDNVTRRLNAPGAGRLVDDEAFGDVLSNLDSCIAFMTKNPLYRDAESYLARYQALLTKALHLLEVGFTNRLNKVSAEISKQIAATQSESARHALAYGRFEELLMESYSLIPNIQTVIRSVYDQFGQPVSGLNYDIYLNTANNIFHAYWAVRDRDLKPIIQNDLDSFKTESKESVETASRNFIKQCFERSYNEASLFRKIFSIEPHYSTDAKSAFVSLKSQQQHQHSTIITNTNVFPLATNLQSVLAASDLRTICNILGWITNEYLVIEQYDEDSEPSQFVSHCRQMTALLLTEHLWPFTDSHFETEISKSITKAAVPPETLIIGPVVNNDVSSNAFPPVKRALELLLMFDQCMPKERCQRNSPTIFLLLRESIAALHRAETRIRSSKVAGTDPDLFIIKNLLLLKNELLALEIGDVRNGNPAAVSTAGSVTGRLPKEMQHFGAIWDGVLKPVTGGLVAGIWSRVGTVAGYLPIPSIPMPGIPGWSRSTTPNPEQQQQPGSGSGGHVAAGGGAGGLDVHEQLDNELRSSIGAFTRRWAGMMLGGTGGKLGGKNVAKVERELDEFLERAFGGGYSAQGREVILKLKEAVAAVLEAEREKERTGSGAKGGK</sequence>
<feature type="domain" description="Conserved oligomeric Golgi complex subunit 3 N-terminal" evidence="10">
    <location>
        <begin position="149"/>
        <end position="293"/>
    </location>
</feature>
<dbReference type="InterPro" id="IPR048320">
    <property type="entry name" value="COG3_N"/>
</dbReference>
<evidence type="ECO:0000256" key="6">
    <source>
        <dbReference type="ARBA" id="ARBA00023034"/>
    </source>
</evidence>
<dbReference type="PANTHER" id="PTHR13302">
    <property type="entry name" value="CONSERVED OLIGOMERIC GOLGI COMPLEX COMPONENT 3"/>
    <property type="match status" value="1"/>
</dbReference>
<evidence type="ECO:0000256" key="3">
    <source>
        <dbReference type="ARBA" id="ARBA00020976"/>
    </source>
</evidence>
<keyword evidence="7" id="KW-0472">Membrane</keyword>
<evidence type="ECO:0000256" key="1">
    <source>
        <dbReference type="ARBA" id="ARBA00004395"/>
    </source>
</evidence>
<feature type="domain" description="Conserved oligomeric Golgi complex subunit 3 C-terminal" evidence="11">
    <location>
        <begin position="313"/>
        <end position="639"/>
    </location>
</feature>